<dbReference type="Pfam" id="PF00860">
    <property type="entry name" value="Xan_ur_permease"/>
    <property type="match status" value="1"/>
</dbReference>
<evidence type="ECO:0000256" key="2">
    <source>
        <dbReference type="ARBA" id="ARBA00008821"/>
    </source>
</evidence>
<comment type="similarity">
    <text evidence="2">Belongs to the nucleobase:cation symporter-2 (NCS2) (TC 2.A.40) family.</text>
</comment>
<organism evidence="6">
    <name type="scientific">Rhizophora mucronata</name>
    <name type="common">Asiatic mangrove</name>
    <dbReference type="NCBI Taxonomy" id="61149"/>
    <lineage>
        <taxon>Eukaryota</taxon>
        <taxon>Viridiplantae</taxon>
        <taxon>Streptophyta</taxon>
        <taxon>Embryophyta</taxon>
        <taxon>Tracheophyta</taxon>
        <taxon>Spermatophyta</taxon>
        <taxon>Magnoliopsida</taxon>
        <taxon>eudicotyledons</taxon>
        <taxon>Gunneridae</taxon>
        <taxon>Pentapetalae</taxon>
        <taxon>rosids</taxon>
        <taxon>fabids</taxon>
        <taxon>Malpighiales</taxon>
        <taxon>Rhizophoraceae</taxon>
        <taxon>Rhizophora</taxon>
    </lineage>
</organism>
<proteinExistence type="inferred from homology"/>
<evidence type="ECO:0000313" key="6">
    <source>
        <dbReference type="EMBL" id="MBX58088.1"/>
    </source>
</evidence>
<evidence type="ECO:0000256" key="3">
    <source>
        <dbReference type="ARBA" id="ARBA00022692"/>
    </source>
</evidence>
<dbReference type="AlphaFoldDB" id="A0A2P2PTK8"/>
<evidence type="ECO:0000256" key="1">
    <source>
        <dbReference type="ARBA" id="ARBA00004141"/>
    </source>
</evidence>
<comment type="subcellular location">
    <subcellularLocation>
        <location evidence="1">Membrane</location>
        <topology evidence="1">Multi-pass membrane protein</topology>
    </subcellularLocation>
</comment>
<dbReference type="GO" id="GO:0022857">
    <property type="term" value="F:transmembrane transporter activity"/>
    <property type="evidence" value="ECO:0007669"/>
    <property type="project" value="InterPro"/>
</dbReference>
<protein>
    <submittedName>
        <fullName evidence="6">Uncharacterized protein</fullName>
    </submittedName>
</protein>
<sequence>MMMTSFVALVESTGAFIAVSRYASATPIPPSVLSRGVGWQGVGILISGIFGTGNASSVSV</sequence>
<evidence type="ECO:0000256" key="5">
    <source>
        <dbReference type="ARBA" id="ARBA00023136"/>
    </source>
</evidence>
<dbReference type="PANTHER" id="PTHR11119">
    <property type="entry name" value="XANTHINE-URACIL / VITAMIN C PERMEASE FAMILY MEMBER"/>
    <property type="match status" value="1"/>
</dbReference>
<accession>A0A2P2PTK8</accession>
<keyword evidence="5" id="KW-0472">Membrane</keyword>
<dbReference type="InterPro" id="IPR006043">
    <property type="entry name" value="NCS2"/>
</dbReference>
<dbReference type="EMBL" id="GGEC01077604">
    <property type="protein sequence ID" value="MBX58088.1"/>
    <property type="molecule type" value="Transcribed_RNA"/>
</dbReference>
<keyword evidence="4" id="KW-1133">Transmembrane helix</keyword>
<evidence type="ECO:0000256" key="4">
    <source>
        <dbReference type="ARBA" id="ARBA00022989"/>
    </source>
</evidence>
<keyword evidence="3" id="KW-0812">Transmembrane</keyword>
<dbReference type="GO" id="GO:0016020">
    <property type="term" value="C:membrane"/>
    <property type="evidence" value="ECO:0007669"/>
    <property type="project" value="UniProtKB-SubCell"/>
</dbReference>
<name>A0A2P2PTK8_RHIMU</name>
<reference evidence="6" key="1">
    <citation type="submission" date="2018-02" db="EMBL/GenBank/DDBJ databases">
        <title>Rhizophora mucronata_Transcriptome.</title>
        <authorList>
            <person name="Meera S.P."/>
            <person name="Sreeshan A."/>
            <person name="Augustine A."/>
        </authorList>
    </citation>
    <scope>NUCLEOTIDE SEQUENCE</scope>
    <source>
        <tissue evidence="6">Leaf</tissue>
    </source>
</reference>